<gene>
    <name evidence="1" type="ORF">L1987_37613</name>
</gene>
<evidence type="ECO:0000313" key="1">
    <source>
        <dbReference type="EMBL" id="KAI3794971.1"/>
    </source>
</evidence>
<sequence length="798" mass="88029">MRRPLPRCSNEREEKIQYLPQGEAEGNSWINVAVRESIDCLEVTDPTLALVKEEKDLIDLRQESVAQPIASEFERMCVTWADASCCARQVQQKSHQRGRTKRVGNSVDVDGDLGGRNLSLISISATPLIRRVVFSDGKKVHIGSTALDSFDNQPKQSEDMDFMDIDQIEEVLDTPERFVTSCNNDGNNTGSHSNGSSSCCVIDRDYFNQKLRNEPQEKGKSVSFLGNRRLFVRPDSCSGSPGTNLGTSTSSKNVVPTVENLHHDKGKTLCNSGGFVDLTERNRHDRVFGLNNAIKLGPRSDFGKGVVFGGQHKTENSSSSLASTPPRGHRHKRLVKNGCISPLNIAKTKQVEEKHDISRVTNAASDGPSSKVDIKDIISEAKDSHRFKGKGVFHHPSVLEIPDARNTILSQRRSVISKEASDASKESEGWMTTHSTIRKVDPTSVNGDQHIPRGKSSSSSLNDHSKNGKVHANHRNGNTSSSFSTRFEDLEHAQFTKRQREGVGSSNRRECDVAYVNNAGMASSSVNVGSSSTSRSTRNKNLRGAVSSDQAILIDELSHEGGNHGSSSNEDATVRDLQLDADERLARELQEQLYNEELSTGFGIDELDSHHALAMAMQHEHGLRAGGRPASHSRSNASRSVSSIRAQAPASTRLARLRGRFPGRPRTISSTRSSIFPPNMDVNMRMQILEALETFNDMELPNRLLQVGREFNESDYEMLLALDDNNHQHGGATYAQINNLPQSTVQADNLQECAICLEAPSVGETIRHLPCLHKFHKDCIDEWLRRKTSCPVCKSSVT</sequence>
<comment type="caution">
    <text evidence="1">The sequence shown here is derived from an EMBL/GenBank/DDBJ whole genome shotgun (WGS) entry which is preliminary data.</text>
</comment>
<accession>A0ACB9HI28</accession>
<reference evidence="1 2" key="2">
    <citation type="journal article" date="2022" name="Mol. Ecol. Resour.">
        <title>The genomes of chicory, endive, great burdock and yacon provide insights into Asteraceae paleo-polyploidization history and plant inulin production.</title>
        <authorList>
            <person name="Fan W."/>
            <person name="Wang S."/>
            <person name="Wang H."/>
            <person name="Wang A."/>
            <person name="Jiang F."/>
            <person name="Liu H."/>
            <person name="Zhao H."/>
            <person name="Xu D."/>
            <person name="Zhang Y."/>
        </authorList>
    </citation>
    <scope>NUCLEOTIDE SEQUENCE [LARGE SCALE GENOMIC DNA]</scope>
    <source>
        <strain evidence="2">cv. Yunnan</strain>
        <tissue evidence="1">Leaves</tissue>
    </source>
</reference>
<evidence type="ECO:0000313" key="2">
    <source>
        <dbReference type="Proteomes" id="UP001056120"/>
    </source>
</evidence>
<organism evidence="1 2">
    <name type="scientific">Smallanthus sonchifolius</name>
    <dbReference type="NCBI Taxonomy" id="185202"/>
    <lineage>
        <taxon>Eukaryota</taxon>
        <taxon>Viridiplantae</taxon>
        <taxon>Streptophyta</taxon>
        <taxon>Embryophyta</taxon>
        <taxon>Tracheophyta</taxon>
        <taxon>Spermatophyta</taxon>
        <taxon>Magnoliopsida</taxon>
        <taxon>eudicotyledons</taxon>
        <taxon>Gunneridae</taxon>
        <taxon>Pentapetalae</taxon>
        <taxon>asterids</taxon>
        <taxon>campanulids</taxon>
        <taxon>Asterales</taxon>
        <taxon>Asteraceae</taxon>
        <taxon>Asteroideae</taxon>
        <taxon>Heliantheae alliance</taxon>
        <taxon>Millerieae</taxon>
        <taxon>Smallanthus</taxon>
    </lineage>
</organism>
<proteinExistence type="predicted"/>
<dbReference type="Proteomes" id="UP001056120">
    <property type="component" value="Linkage Group LG12"/>
</dbReference>
<dbReference type="EMBL" id="CM042029">
    <property type="protein sequence ID" value="KAI3794971.1"/>
    <property type="molecule type" value="Genomic_DNA"/>
</dbReference>
<protein>
    <submittedName>
        <fullName evidence="1">Uncharacterized protein</fullName>
    </submittedName>
</protein>
<keyword evidence="2" id="KW-1185">Reference proteome</keyword>
<reference evidence="2" key="1">
    <citation type="journal article" date="2022" name="Mol. Ecol. Resour.">
        <title>The genomes of chicory, endive, great burdock and yacon provide insights into Asteraceae palaeo-polyploidization history and plant inulin production.</title>
        <authorList>
            <person name="Fan W."/>
            <person name="Wang S."/>
            <person name="Wang H."/>
            <person name="Wang A."/>
            <person name="Jiang F."/>
            <person name="Liu H."/>
            <person name="Zhao H."/>
            <person name="Xu D."/>
            <person name="Zhang Y."/>
        </authorList>
    </citation>
    <scope>NUCLEOTIDE SEQUENCE [LARGE SCALE GENOMIC DNA]</scope>
    <source>
        <strain evidence="2">cv. Yunnan</strain>
    </source>
</reference>
<name>A0ACB9HI28_9ASTR</name>